<reference evidence="8" key="2">
    <citation type="submission" date="2013-03" db="EMBL/GenBank/DDBJ databases">
        <authorList>
            <person name="Motta M.C.M."/>
            <person name="Martins A.C.A."/>
            <person name="Preta C.M.C.C."/>
            <person name="Silva R."/>
            <person name="de Souza S.S."/>
            <person name="Klein C.C."/>
            <person name="de Almeida L.G.P."/>
            <person name="Cunha O.L."/>
            <person name="Colabardini A.C."/>
            <person name="Lima B.A."/>
            <person name="Machado C.R."/>
            <person name="Soares C.M.A."/>
            <person name="de Menezes C.B.A."/>
            <person name="Bartolomeu D.C."/>
            <person name="Grisard E.C."/>
            <person name="Fantinatti-Garboggini F."/>
            <person name="Rodrigues-Luiz G.F."/>
            <person name="Wagner G."/>
            <person name="Goldman G.H."/>
            <person name="Fietto J.L.R."/>
            <person name="Ciapina L.P."/>
            <person name="Brocchi M."/>
            <person name="Elias M.C."/>
            <person name="Goldman M.H.S."/>
            <person name="Sagot M.-F."/>
            <person name="Pereira M."/>
            <person name="Stoco P.H."/>
            <person name="Teixeira S.M.R."/>
            <person name="de Mendonca-Neto R.P."/>
            <person name="Maciel T.E.F."/>
            <person name="Mendes T.A.O."/>
            <person name="Urmenyi T.P."/>
            <person name="Teixeira M.M.G."/>
            <person name="de Camargo E.F.P."/>
            <person name="de Sousa W."/>
            <person name="Schenkman S."/>
            <person name="de Vasconcelos A.T.R."/>
        </authorList>
    </citation>
    <scope>NUCLEOTIDE SEQUENCE</scope>
</reference>
<dbReference type="GO" id="GO:0005524">
    <property type="term" value="F:ATP binding"/>
    <property type="evidence" value="ECO:0007669"/>
    <property type="project" value="UniProtKB-UniRule"/>
</dbReference>
<organism evidence="8 10">
    <name type="scientific">Strigomonas culicis</name>
    <dbReference type="NCBI Taxonomy" id="28005"/>
    <lineage>
        <taxon>Eukaryota</taxon>
        <taxon>Discoba</taxon>
        <taxon>Euglenozoa</taxon>
        <taxon>Kinetoplastea</taxon>
        <taxon>Metakinetoplastina</taxon>
        <taxon>Trypanosomatida</taxon>
        <taxon>Trypanosomatidae</taxon>
        <taxon>Strigomonadinae</taxon>
        <taxon>Strigomonas</taxon>
    </lineage>
</organism>
<sequence>MSNTNPFSLKVESYSNEDVAVALNILQRLPKIDLKLQTDPNAVLTQLTLDCISVVRWYFREDPIGSDFVYSLNNYCKLVASGRQAEASYMALVVAKQAKKLCTPHSPRIISWIVPLLLFLILSLSLTVLLLTTASHTCCNVTSTLSAVLSGLCFALVLAVFPVLYLTTKWKVSVFMRSFADMVVETTSLLTNNHPILERSLKTQQMEETGNVGQEGFLLDTEAAFRNRKSIHAILSSATDDDGNVVLRPKGLSPVVASLTAIYRHTILIVTDKEGKVLMWSEGAAINCGFSARDTEGRNINTLLFGGKSIDVYATMTEGAQRDLDMTEKILTLAHSTLGSISVSASVVLTHDAETNEPVGYALVGSVRSDELSRTQSLFHNFFVTELHQLNIKDSQFRQLVDCLQYKNLRDLSFSSRDWSTVHIRRLLSESMKGRQGRVDVEVDPQVTELPAVLCDELGLTSTLTRTIELFAGKLRLRVEQKRTTDTISQFIVIYHHNAQIDKQQLKMIRGSVNNFGGLVVEKANTLEISVPFIIKDDVILLPQQMGFPTTKPSESDSLVVLLLEKNAVHRHNISSLIWSCGHSLRIVDNVKKALQAIESSTDLSCAIVDMDIRDAERVLDALHTKRIYTIATSETPDNVVKHSDAQLLKKPMEREGLLKEFENASKVIKRFAALGKVRNSPWKQGRLLGRGGFATVYEAISTLTNGKMAVKVINVPDGFDARMDDFVSEIEILGRLDHPNIIHYFYCEKSANTLYVFMALADQGTVADILKKCPRLPEKFVATILKQLLQAVNYLHESDVIHRDIKPANMLVSHGQMKLSDFGTATENVTEGTIGTLYYMAPEVIDGKKSGKESDVWSIGCVACECVQIVRTGGLLGYDAPSSYPSDISPELVDFIKCCLHTDPAERATAGALLLHDFIVHLDHEVEDITDIPPELLAKPIPTNESHTTEKMTTDVDVEKDGSVSSSVVSWSFQ</sequence>
<evidence type="ECO:0000256" key="2">
    <source>
        <dbReference type="ARBA" id="ARBA00022741"/>
    </source>
</evidence>
<reference evidence="8 10" key="1">
    <citation type="journal article" date="2013" name="PLoS ONE">
        <title>Predicting the Proteins of Angomonas deanei, Strigomonas culicis and Their Respective Endosymbionts Reveals New Aspects of the Trypanosomatidae Family.</title>
        <authorList>
            <person name="Motta M.C."/>
            <person name="Martins A.C."/>
            <person name="de Souza S.S."/>
            <person name="Catta-Preta C.M."/>
            <person name="Silva R."/>
            <person name="Klein C.C."/>
            <person name="de Almeida L.G."/>
            <person name="de Lima Cunha O."/>
            <person name="Ciapina L.P."/>
            <person name="Brocchi M."/>
            <person name="Colabardini A.C."/>
            <person name="de Araujo Lima B."/>
            <person name="Machado C.R."/>
            <person name="de Almeida Soares C.M."/>
            <person name="Probst C.M."/>
            <person name="de Menezes C.B."/>
            <person name="Thompson C.E."/>
            <person name="Bartholomeu D.C."/>
            <person name="Gradia D.F."/>
            <person name="Pavoni D.P."/>
            <person name="Grisard E.C."/>
            <person name="Fantinatti-Garboggini F."/>
            <person name="Marchini F.K."/>
            <person name="Rodrigues-Luiz G.F."/>
            <person name="Wagner G."/>
            <person name="Goldman G.H."/>
            <person name="Fietto J.L."/>
            <person name="Elias M.C."/>
            <person name="Goldman M.H."/>
            <person name="Sagot M.F."/>
            <person name="Pereira M."/>
            <person name="Stoco P.H."/>
            <person name="de Mendonca-Neto R.P."/>
            <person name="Teixeira S.M."/>
            <person name="Maciel T.E."/>
            <person name="de Oliveira Mendes T.A."/>
            <person name="Urmenyi T.P."/>
            <person name="de Souza W."/>
            <person name="Schenkman S."/>
            <person name="de Vasconcelos A.T."/>
        </authorList>
    </citation>
    <scope>NUCLEOTIDE SEQUENCE [LARGE SCALE GENOMIC DNA]</scope>
</reference>
<dbReference type="InterPro" id="IPR050538">
    <property type="entry name" value="MAP_kinase_kinase_kinase"/>
</dbReference>
<dbReference type="PANTHER" id="PTHR48016:SF56">
    <property type="entry name" value="MAPKK KINASE"/>
    <property type="match status" value="1"/>
</dbReference>
<keyword evidence="1" id="KW-0808">Transferase</keyword>
<evidence type="ECO:0000313" key="8">
    <source>
        <dbReference type="EMBL" id="EPY20253.1"/>
    </source>
</evidence>
<dbReference type="PROSITE" id="PS50011">
    <property type="entry name" value="PROTEIN_KINASE_DOM"/>
    <property type="match status" value="1"/>
</dbReference>
<accession>S9TUM1</accession>
<dbReference type="InterPro" id="IPR011009">
    <property type="entry name" value="Kinase-like_dom_sf"/>
</dbReference>
<feature type="domain" description="Protein kinase" evidence="7">
    <location>
        <begin position="683"/>
        <end position="920"/>
    </location>
</feature>
<keyword evidence="10" id="KW-1185">Reference proteome</keyword>
<feature type="transmembrane region" description="Helical" evidence="6">
    <location>
        <begin position="109"/>
        <end position="132"/>
    </location>
</feature>
<comment type="caution">
    <text evidence="8">The sequence shown here is derived from an EMBL/GenBank/DDBJ whole genome shotgun (WGS) entry which is preliminary data.</text>
</comment>
<dbReference type="SUPFAM" id="SSF56112">
    <property type="entry name" value="Protein kinase-like (PK-like)"/>
    <property type="match status" value="1"/>
</dbReference>
<evidence type="ECO:0000256" key="1">
    <source>
        <dbReference type="ARBA" id="ARBA00022679"/>
    </source>
</evidence>
<evidence type="ECO:0000259" key="7">
    <source>
        <dbReference type="PROSITE" id="PS50011"/>
    </source>
</evidence>
<keyword evidence="3 8" id="KW-0418">Kinase</keyword>
<keyword evidence="6" id="KW-1133">Transmembrane helix</keyword>
<dbReference type="Proteomes" id="UP000015354">
    <property type="component" value="Unassembled WGS sequence"/>
</dbReference>
<evidence type="ECO:0000256" key="4">
    <source>
        <dbReference type="ARBA" id="ARBA00022840"/>
    </source>
</evidence>
<dbReference type="PANTHER" id="PTHR48016">
    <property type="entry name" value="MAP KINASE KINASE KINASE SSK2-RELATED-RELATED"/>
    <property type="match status" value="1"/>
</dbReference>
<dbReference type="EMBL" id="ATMH01009086">
    <property type="protein sequence ID" value="EPY20253.1"/>
    <property type="molecule type" value="Genomic_DNA"/>
</dbReference>
<feature type="transmembrane region" description="Helical" evidence="6">
    <location>
        <begin position="144"/>
        <end position="167"/>
    </location>
</feature>
<evidence type="ECO:0000256" key="3">
    <source>
        <dbReference type="ARBA" id="ARBA00022777"/>
    </source>
</evidence>
<evidence type="ECO:0000313" key="10">
    <source>
        <dbReference type="Proteomes" id="UP000015354"/>
    </source>
</evidence>
<keyword evidence="4 5" id="KW-0067">ATP-binding</keyword>
<evidence type="ECO:0000256" key="6">
    <source>
        <dbReference type="SAM" id="Phobius"/>
    </source>
</evidence>
<keyword evidence="6" id="KW-0472">Membrane</keyword>
<dbReference type="GO" id="GO:0004672">
    <property type="term" value="F:protein kinase activity"/>
    <property type="evidence" value="ECO:0007669"/>
    <property type="project" value="InterPro"/>
</dbReference>
<dbReference type="InterPro" id="IPR017441">
    <property type="entry name" value="Protein_kinase_ATP_BS"/>
</dbReference>
<dbReference type="Gene3D" id="1.10.510.10">
    <property type="entry name" value="Transferase(Phosphotransferase) domain 1"/>
    <property type="match status" value="1"/>
</dbReference>
<name>S9TUM1_9TRYP</name>
<dbReference type="PROSITE" id="PS00107">
    <property type="entry name" value="PROTEIN_KINASE_ATP"/>
    <property type="match status" value="1"/>
</dbReference>
<dbReference type="AlphaFoldDB" id="S9TUM1"/>
<protein>
    <submittedName>
        <fullName evidence="8">Mitogen activated kinase-like protein</fullName>
    </submittedName>
</protein>
<keyword evidence="6" id="KW-0812">Transmembrane</keyword>
<dbReference type="SMART" id="SM00220">
    <property type="entry name" value="S_TKc"/>
    <property type="match status" value="1"/>
</dbReference>
<feature type="binding site" evidence="5">
    <location>
        <position position="712"/>
    </location>
    <ligand>
        <name>ATP</name>
        <dbReference type="ChEBI" id="CHEBI:30616"/>
    </ligand>
</feature>
<evidence type="ECO:0000313" key="9">
    <source>
        <dbReference type="EMBL" id="EPY23041.1"/>
    </source>
</evidence>
<dbReference type="PROSITE" id="PS00108">
    <property type="entry name" value="PROTEIN_KINASE_ST"/>
    <property type="match status" value="1"/>
</dbReference>
<dbReference type="InterPro" id="IPR008271">
    <property type="entry name" value="Ser/Thr_kinase_AS"/>
</dbReference>
<dbReference type="Pfam" id="PF00069">
    <property type="entry name" value="Pkinase"/>
    <property type="match status" value="1"/>
</dbReference>
<dbReference type="Gene3D" id="3.40.50.2300">
    <property type="match status" value="1"/>
</dbReference>
<keyword evidence="2 5" id="KW-0547">Nucleotide-binding</keyword>
<dbReference type="OrthoDB" id="40902at2759"/>
<proteinExistence type="predicted"/>
<evidence type="ECO:0000256" key="5">
    <source>
        <dbReference type="PROSITE-ProRule" id="PRU10141"/>
    </source>
</evidence>
<gene>
    <name evidence="9" type="ORF">STCU_07917</name>
    <name evidence="8" type="ORF">STCU_09086</name>
</gene>
<dbReference type="InterPro" id="IPR000719">
    <property type="entry name" value="Prot_kinase_dom"/>
</dbReference>
<dbReference type="EMBL" id="ATMH01007917">
    <property type="protein sequence ID" value="EPY23041.1"/>
    <property type="molecule type" value="Genomic_DNA"/>
</dbReference>